<accession>G4T2I8</accession>
<name>G4T2I8_META2</name>
<dbReference type="Proteomes" id="UP000008315">
    <property type="component" value="Chromosome"/>
</dbReference>
<keyword evidence="2" id="KW-1185">Reference proteome</keyword>
<reference evidence="2" key="1">
    <citation type="journal article" date="2012" name="J. Bacteriol.">
        <title>Genome sequence of the haloalkaliphilic methanotrophic bacterium Methylomicrobium alcaliphilum 20Z.</title>
        <authorList>
            <person name="Vuilleumier S."/>
            <person name="Khmelenina V.N."/>
            <person name="Bringel F."/>
            <person name="Reshetnikov A.S."/>
            <person name="Lajus A."/>
            <person name="Mangenot S."/>
            <person name="Rouy Z."/>
            <person name="Op den Camp H.J."/>
            <person name="Jetten M.S."/>
            <person name="Dispirito A.A."/>
            <person name="Dunfield P."/>
            <person name="Klotz M.G."/>
            <person name="Semrau J.D."/>
            <person name="Stein L.Y."/>
            <person name="Barbe V."/>
            <person name="Medigue C."/>
            <person name="Trotsenko Y.A."/>
            <person name="Kalyuzhnaya M.G."/>
        </authorList>
    </citation>
    <scope>NUCLEOTIDE SEQUENCE [LARGE SCALE GENOMIC DNA]</scope>
    <source>
        <strain evidence="2">DSM 19304 / NCIMB 14124 / VKM B-2133 / 20Z</strain>
    </source>
</reference>
<dbReference type="InterPro" id="IPR011990">
    <property type="entry name" value="TPR-like_helical_dom_sf"/>
</dbReference>
<sequence length="566" mass="63393">MSNDSPRIVIARFSQHTLKKKRMHDLTKLLFSALLLHGCHNVQVETVPLFNDLGDHRYPIATSSTAVQRYFDQGLILTYGFNHAEAARSFRQAYRLEPNCAMCYWGEALVLGPNINAPMDPSSVPQAYASAQKAMTLADSVSDKEKALIQALTKRYVKEAPADRAFLDEAYAAAMREVAQRFPDDPVILSLFAEALMDLHPWDFWTKQGEAKPWTAEIVSTLEQALAIDANNPLANHLYIHALEASPFPEKALPSAQRLPALVPASGHLVHMPAHIYIRTGRYRDAILANQQAVKSDHGYLSHNHTESIYTLAYVPHNHHFLWAAAIKTGRKALATQAAADTASKVKPELLREPGLDGTLQHFSLIPLYTLALFGEWETILKEPLPAADLLYPKGIRHYTRGLALLRTNQAEPARQELAQLEKILNDPAIAELKVFDLNPVASLLRIGSDILSGELAAASKDYDKAAAHLKHAIELEDGLNYTEPKDWYLPPRQVLGAILLEADRPQEAELVYREDLRHHPQNGWSLYGLAQSLREQHKNREADKIDTQFRHVWAEADVELTGSRF</sequence>
<evidence type="ECO:0000313" key="1">
    <source>
        <dbReference type="EMBL" id="CCE24717.1"/>
    </source>
</evidence>
<dbReference type="EMBL" id="FO082060">
    <property type="protein sequence ID" value="CCE24717.1"/>
    <property type="molecule type" value="Genomic_DNA"/>
</dbReference>
<dbReference type="HOGENOM" id="CLU_011527_1_0_6"/>
<protein>
    <submittedName>
        <fullName evidence="1">Tetratricopeptide domain protein</fullName>
    </submittedName>
</protein>
<dbReference type="KEGG" id="mah:MEALZ_3051"/>
<dbReference type="PATRIC" id="fig|271065.3.peg.3144"/>
<dbReference type="STRING" id="1091494.MEALZ_3051"/>
<dbReference type="PANTHER" id="PTHR45588">
    <property type="entry name" value="TPR DOMAIN-CONTAINING PROTEIN"/>
    <property type="match status" value="1"/>
</dbReference>
<organism evidence="1 2">
    <name type="scientific">Methylotuvimicrobium alcaliphilum (strain DSM 19304 / NCIMB 14124 / VKM B-2133 / 20Z)</name>
    <name type="common">Methylomicrobium alcaliphilum</name>
    <dbReference type="NCBI Taxonomy" id="1091494"/>
    <lineage>
        <taxon>Bacteria</taxon>
        <taxon>Pseudomonadati</taxon>
        <taxon>Pseudomonadota</taxon>
        <taxon>Gammaproteobacteria</taxon>
        <taxon>Methylococcales</taxon>
        <taxon>Methylococcaceae</taxon>
        <taxon>Methylotuvimicrobium</taxon>
    </lineage>
</organism>
<dbReference type="PANTHER" id="PTHR45588:SF1">
    <property type="entry name" value="WW DOMAIN-CONTAINING PROTEIN"/>
    <property type="match status" value="1"/>
</dbReference>
<dbReference type="RefSeq" id="WP_014149479.1">
    <property type="nucleotide sequence ID" value="NC_016112.1"/>
</dbReference>
<dbReference type="SUPFAM" id="SSF48452">
    <property type="entry name" value="TPR-like"/>
    <property type="match status" value="2"/>
</dbReference>
<evidence type="ECO:0000313" key="2">
    <source>
        <dbReference type="Proteomes" id="UP000008315"/>
    </source>
</evidence>
<dbReference type="AlphaFoldDB" id="G4T2I8"/>
<gene>
    <name evidence="1" type="ordered locus">MEALZ_3051</name>
</gene>
<dbReference type="Gene3D" id="1.25.40.10">
    <property type="entry name" value="Tetratricopeptide repeat domain"/>
    <property type="match status" value="2"/>
</dbReference>
<proteinExistence type="predicted"/>